<gene>
    <name evidence="5" type="ORF">SAY87_007689</name>
</gene>
<evidence type="ECO:0000256" key="1">
    <source>
        <dbReference type="ARBA" id="ARBA00022448"/>
    </source>
</evidence>
<evidence type="ECO:0000313" key="5">
    <source>
        <dbReference type="EMBL" id="KAK4766047.1"/>
    </source>
</evidence>
<feature type="signal peptide" evidence="3">
    <location>
        <begin position="1"/>
        <end position="25"/>
    </location>
</feature>
<comment type="caution">
    <text evidence="5">The sequence shown here is derived from an EMBL/GenBank/DDBJ whole genome shotgun (WGS) entry which is preliminary data.</text>
</comment>
<keyword evidence="6" id="KW-1185">Reference proteome</keyword>
<keyword evidence="1" id="KW-0813">Transport</keyword>
<evidence type="ECO:0000256" key="2">
    <source>
        <dbReference type="ARBA" id="ARBA00023121"/>
    </source>
</evidence>
<organism evidence="5 6">
    <name type="scientific">Trapa incisa</name>
    <dbReference type="NCBI Taxonomy" id="236973"/>
    <lineage>
        <taxon>Eukaryota</taxon>
        <taxon>Viridiplantae</taxon>
        <taxon>Streptophyta</taxon>
        <taxon>Embryophyta</taxon>
        <taxon>Tracheophyta</taxon>
        <taxon>Spermatophyta</taxon>
        <taxon>Magnoliopsida</taxon>
        <taxon>eudicotyledons</taxon>
        <taxon>Gunneridae</taxon>
        <taxon>Pentapetalae</taxon>
        <taxon>rosids</taxon>
        <taxon>malvids</taxon>
        <taxon>Myrtales</taxon>
        <taxon>Lythraceae</taxon>
        <taxon>Trapa</taxon>
    </lineage>
</organism>
<keyword evidence="3" id="KW-0732">Signal</keyword>
<dbReference type="Gene3D" id="1.10.110.10">
    <property type="entry name" value="Plant lipid-transfer and hydrophobic proteins"/>
    <property type="match status" value="1"/>
</dbReference>
<dbReference type="InterPro" id="IPR036312">
    <property type="entry name" value="Bifun_inhib/LTP/seed_sf"/>
</dbReference>
<dbReference type="EMBL" id="JAXIOK010000007">
    <property type="protein sequence ID" value="KAK4766047.1"/>
    <property type="molecule type" value="Genomic_DNA"/>
</dbReference>
<dbReference type="Pfam" id="PF00234">
    <property type="entry name" value="Tryp_alpha_amyl"/>
    <property type="match status" value="1"/>
</dbReference>
<proteinExistence type="predicted"/>
<dbReference type="SUPFAM" id="SSF47699">
    <property type="entry name" value="Bifunctional inhibitor/lipid-transfer protein/seed storage 2S albumin"/>
    <property type="match status" value="1"/>
</dbReference>
<evidence type="ECO:0000313" key="6">
    <source>
        <dbReference type="Proteomes" id="UP001345219"/>
    </source>
</evidence>
<dbReference type="PANTHER" id="PTHR33214:SF30">
    <property type="entry name" value="BIFUNCTIONAL INHIBITOR_LIPID-TRANSFER PROTEIN_SEED STORAGE 2S ALBUMIN SUPERFAMILY PROTEIN"/>
    <property type="match status" value="1"/>
</dbReference>
<dbReference type="InterPro" id="IPR033872">
    <property type="entry name" value="nsLTP2"/>
</dbReference>
<dbReference type="PANTHER" id="PTHR33214">
    <property type="entry name" value="BIFUNCTIONAL INHIBITOR/LIPID-TRANSFER PROTEIN/SEED STORAGE 2S ALBUMIN SUPERFAMILY PROTEIN"/>
    <property type="match status" value="1"/>
</dbReference>
<feature type="domain" description="Bifunctional inhibitor/plant lipid transfer protein/seed storage helical" evidence="4">
    <location>
        <begin position="32"/>
        <end position="93"/>
    </location>
</feature>
<reference evidence="5 6" key="1">
    <citation type="journal article" date="2023" name="Hortic Res">
        <title>Pangenome of water caltrop reveals structural variations and asymmetric subgenome divergence after allopolyploidization.</title>
        <authorList>
            <person name="Zhang X."/>
            <person name="Chen Y."/>
            <person name="Wang L."/>
            <person name="Yuan Y."/>
            <person name="Fang M."/>
            <person name="Shi L."/>
            <person name="Lu R."/>
            <person name="Comes H.P."/>
            <person name="Ma Y."/>
            <person name="Chen Y."/>
            <person name="Huang G."/>
            <person name="Zhou Y."/>
            <person name="Zheng Z."/>
            <person name="Qiu Y."/>
        </authorList>
    </citation>
    <scope>NUCLEOTIDE SEQUENCE [LARGE SCALE GENOMIC DNA]</scope>
    <source>
        <tissue evidence="5">Roots</tissue>
    </source>
</reference>
<evidence type="ECO:0000259" key="4">
    <source>
        <dbReference type="Pfam" id="PF00234"/>
    </source>
</evidence>
<dbReference type="AlphaFoldDB" id="A0AAN7KGX8"/>
<dbReference type="Proteomes" id="UP001345219">
    <property type="component" value="Chromosome 7"/>
</dbReference>
<name>A0AAN7KGX8_9MYRT</name>
<dbReference type="GO" id="GO:0006869">
    <property type="term" value="P:lipid transport"/>
    <property type="evidence" value="ECO:0007669"/>
    <property type="project" value="InterPro"/>
</dbReference>
<keyword evidence="2" id="KW-0446">Lipid-binding</keyword>
<evidence type="ECO:0000256" key="3">
    <source>
        <dbReference type="SAM" id="SignalP"/>
    </source>
</evidence>
<protein>
    <recommendedName>
        <fullName evidence="4">Bifunctional inhibitor/plant lipid transfer protein/seed storage helical domain-containing protein</fullName>
    </recommendedName>
</protein>
<dbReference type="InterPro" id="IPR016140">
    <property type="entry name" value="Bifunc_inhib/LTP/seed_store"/>
</dbReference>
<dbReference type="CDD" id="cd01959">
    <property type="entry name" value="nsLTP2"/>
    <property type="match status" value="1"/>
</dbReference>
<feature type="chain" id="PRO_5042818500" description="Bifunctional inhibitor/plant lipid transfer protein/seed storage helical domain-containing protein" evidence="3">
    <location>
        <begin position="26"/>
        <end position="93"/>
    </location>
</feature>
<accession>A0AAN7KGX8</accession>
<sequence length="93" mass="10087">MKGKCLLVSCLLVLLVAVRVEITEAVICNAIELSSCASAITTSTPPSKLCCRKIKEQQPCLCNYLKNPSLKKFVNTPNARRVASTCGTPFPRC</sequence>
<dbReference type="GO" id="GO:0008289">
    <property type="term" value="F:lipid binding"/>
    <property type="evidence" value="ECO:0007669"/>
    <property type="project" value="UniProtKB-KW"/>
</dbReference>